<comment type="caution">
    <text evidence="5">The sequence shown here is derived from an EMBL/GenBank/DDBJ whole genome shotgun (WGS) entry which is preliminary data.</text>
</comment>
<sequence>MGHHKGFIPLHFQRIPPEEQWMRLNQYVRMMEKRRSVRSFSKRPLSEKVLEKVVHIAGTAPSGANQQPWTYILIKDPLIKRQIRLAAEQEESQRLQNYKTNGEQKLSTLGSHQYLEDAPYLVALFQINYGLTETNGRMQKIRHYYVRESAPISAGFFLAALQHAGIDCLIRPPVSSLQKILNRPKNESPLLLFAVGYAKDNYEAPLLSRKSFSELVIGETSFIPDSQTKAPPYTRSEIRTIQEQLAKTESYYQFIRKRRNVRHYSQEKVDEKLIYQALRAAITTPSSGNLQPYRFVVVNDQAKKEKIRALAEVEETKLYEERISDEWRKALAPLGTNASKPHLTDASHLIVAFKVDINSTQAEVVDTSLLQTNQDLSLISTAMAVGVLLGALHHAGLCTLTYTPSPMTFLRNYFNRPKNEMPILVLPVGYPAPNCHVPNITKKDLSEILIKL</sequence>
<keyword evidence="2" id="KW-0288">FMN</keyword>
<dbReference type="PANTHER" id="PTHR23026">
    <property type="entry name" value="NADPH NITROREDUCTASE"/>
    <property type="match status" value="1"/>
</dbReference>
<dbReference type="GO" id="GO:0016491">
    <property type="term" value="F:oxidoreductase activity"/>
    <property type="evidence" value="ECO:0007669"/>
    <property type="project" value="UniProtKB-KW"/>
</dbReference>
<name>A0A364K3U8_9BACL</name>
<keyword evidence="3" id="KW-0560">Oxidoreductase</keyword>
<evidence type="ECO:0000259" key="4">
    <source>
        <dbReference type="Pfam" id="PF00881"/>
    </source>
</evidence>
<protein>
    <recommendedName>
        <fullName evidence="4">Nitroreductase domain-containing protein</fullName>
    </recommendedName>
</protein>
<gene>
    <name evidence="5" type="ORF">DL897_10095</name>
</gene>
<evidence type="ECO:0000256" key="1">
    <source>
        <dbReference type="ARBA" id="ARBA00022630"/>
    </source>
</evidence>
<evidence type="ECO:0000256" key="2">
    <source>
        <dbReference type="ARBA" id="ARBA00022643"/>
    </source>
</evidence>
<dbReference type="OrthoDB" id="9782629at2"/>
<evidence type="ECO:0000313" key="5">
    <source>
        <dbReference type="EMBL" id="RAL24043.1"/>
    </source>
</evidence>
<evidence type="ECO:0000313" key="6">
    <source>
        <dbReference type="Proteomes" id="UP000251213"/>
    </source>
</evidence>
<dbReference type="AlphaFoldDB" id="A0A364K3U8"/>
<reference evidence="5 6" key="1">
    <citation type="submission" date="2018-06" db="EMBL/GenBank/DDBJ databases">
        <title>Thermoflavimicrobium daqus sp. nov., a thermophilic microbe isolated from Moutai-flavour Daqu.</title>
        <authorList>
            <person name="Wang X."/>
            <person name="Zhou H."/>
        </authorList>
    </citation>
    <scope>NUCLEOTIDE SEQUENCE [LARGE SCALE GENOMIC DNA]</scope>
    <source>
        <strain evidence="5 6">FBKL4.011</strain>
    </source>
</reference>
<dbReference type="EMBL" id="QJKK01000005">
    <property type="protein sequence ID" value="RAL24043.1"/>
    <property type="molecule type" value="Genomic_DNA"/>
</dbReference>
<organism evidence="5 6">
    <name type="scientific">Thermoflavimicrobium daqui</name>
    <dbReference type="NCBI Taxonomy" id="2137476"/>
    <lineage>
        <taxon>Bacteria</taxon>
        <taxon>Bacillati</taxon>
        <taxon>Bacillota</taxon>
        <taxon>Bacilli</taxon>
        <taxon>Bacillales</taxon>
        <taxon>Thermoactinomycetaceae</taxon>
        <taxon>Thermoflavimicrobium</taxon>
    </lineage>
</organism>
<evidence type="ECO:0000256" key="3">
    <source>
        <dbReference type="ARBA" id="ARBA00023002"/>
    </source>
</evidence>
<dbReference type="CDD" id="cd02144">
    <property type="entry name" value="iodotyrosine_dehalogenase"/>
    <property type="match status" value="2"/>
</dbReference>
<dbReference type="RefSeq" id="WP_113659036.1">
    <property type="nucleotide sequence ID" value="NZ_KZ845667.1"/>
</dbReference>
<dbReference type="Proteomes" id="UP000251213">
    <property type="component" value="Unassembled WGS sequence"/>
</dbReference>
<dbReference type="InterPro" id="IPR029479">
    <property type="entry name" value="Nitroreductase"/>
</dbReference>
<feature type="domain" description="Nitroreductase" evidence="4">
    <location>
        <begin position="32"/>
        <end position="197"/>
    </location>
</feature>
<keyword evidence="1" id="KW-0285">Flavoprotein</keyword>
<keyword evidence="6" id="KW-1185">Reference proteome</keyword>
<dbReference type="Gene3D" id="3.40.109.10">
    <property type="entry name" value="NADH Oxidase"/>
    <property type="match status" value="2"/>
</dbReference>
<proteinExistence type="predicted"/>
<accession>A0A364K3U8</accession>
<reference evidence="5 6" key="2">
    <citation type="submission" date="2018-06" db="EMBL/GenBank/DDBJ databases">
        <authorList>
            <person name="Zhirakovskaya E."/>
        </authorList>
    </citation>
    <scope>NUCLEOTIDE SEQUENCE [LARGE SCALE GENOMIC DNA]</scope>
    <source>
        <strain evidence="5 6">FBKL4.011</strain>
    </source>
</reference>
<dbReference type="InterPro" id="IPR050627">
    <property type="entry name" value="Nitroreductase/BluB"/>
</dbReference>
<dbReference type="InterPro" id="IPR000415">
    <property type="entry name" value="Nitroreductase-like"/>
</dbReference>
<dbReference type="SUPFAM" id="SSF55469">
    <property type="entry name" value="FMN-dependent nitroreductase-like"/>
    <property type="match status" value="2"/>
</dbReference>
<feature type="domain" description="Nitroreductase" evidence="4">
    <location>
        <begin position="255"/>
        <end position="430"/>
    </location>
</feature>
<dbReference type="PANTHER" id="PTHR23026:SF90">
    <property type="entry name" value="IODOTYROSINE DEIODINASE 1"/>
    <property type="match status" value="1"/>
</dbReference>
<dbReference type="Pfam" id="PF00881">
    <property type="entry name" value="Nitroreductase"/>
    <property type="match status" value="2"/>
</dbReference>